<dbReference type="GO" id="GO:0003677">
    <property type="term" value="F:DNA binding"/>
    <property type="evidence" value="ECO:0007669"/>
    <property type="project" value="UniProtKB-KW"/>
</dbReference>
<evidence type="ECO:0000256" key="2">
    <source>
        <dbReference type="ARBA" id="ARBA00022747"/>
    </source>
</evidence>
<accession>E1Y8Q8</accession>
<keyword evidence="3" id="KW-0238">DNA-binding</keyword>
<dbReference type="PANTHER" id="PTHR30408">
    <property type="entry name" value="TYPE-1 RESTRICTION ENZYME ECOKI SPECIFICITY PROTEIN"/>
    <property type="match status" value="1"/>
</dbReference>
<dbReference type="Gene3D" id="1.10.287.1120">
    <property type="entry name" value="Bipartite methylase S protein"/>
    <property type="match status" value="1"/>
</dbReference>
<dbReference type="REBASE" id="35227">
    <property type="entry name" value="S.DspN47ORF9800P"/>
</dbReference>
<gene>
    <name evidence="5" type="ORF">N47_A09810</name>
</gene>
<dbReference type="AlphaFoldDB" id="E1Y8Q8"/>
<organism evidence="5">
    <name type="scientific">uncultured Desulfobacterium sp</name>
    <dbReference type="NCBI Taxonomy" id="201089"/>
    <lineage>
        <taxon>Bacteria</taxon>
        <taxon>Pseudomonadati</taxon>
        <taxon>Thermodesulfobacteriota</taxon>
        <taxon>Desulfobacteria</taxon>
        <taxon>Desulfobacterales</taxon>
        <taxon>Desulfobacteriaceae</taxon>
        <taxon>Desulfobacterium</taxon>
        <taxon>environmental samples</taxon>
    </lineage>
</organism>
<dbReference type="InterPro" id="IPR044946">
    <property type="entry name" value="Restrct_endonuc_typeI_TRD_sf"/>
</dbReference>
<protein>
    <recommendedName>
        <fullName evidence="4">Type I restriction modification DNA specificity domain-containing protein</fullName>
    </recommendedName>
</protein>
<comment type="similarity">
    <text evidence="1">Belongs to the type-I restriction system S methylase family.</text>
</comment>
<dbReference type="SUPFAM" id="SSF116734">
    <property type="entry name" value="DNA methylase specificity domain"/>
    <property type="match status" value="2"/>
</dbReference>
<dbReference type="Gene3D" id="3.90.220.20">
    <property type="entry name" value="DNA methylase specificity domains"/>
    <property type="match status" value="2"/>
</dbReference>
<evidence type="ECO:0000259" key="4">
    <source>
        <dbReference type="Pfam" id="PF01420"/>
    </source>
</evidence>
<keyword evidence="2" id="KW-0680">Restriction system</keyword>
<dbReference type="GO" id="GO:0009307">
    <property type="term" value="P:DNA restriction-modification system"/>
    <property type="evidence" value="ECO:0007669"/>
    <property type="project" value="UniProtKB-KW"/>
</dbReference>
<dbReference type="Pfam" id="PF01420">
    <property type="entry name" value="Methylase_S"/>
    <property type="match status" value="2"/>
</dbReference>
<dbReference type="InterPro" id="IPR052021">
    <property type="entry name" value="Type-I_RS_S_subunit"/>
</dbReference>
<dbReference type="InterPro" id="IPR000055">
    <property type="entry name" value="Restrct_endonuc_typeI_TRD"/>
</dbReference>
<dbReference type="EMBL" id="FR695864">
    <property type="protein sequence ID" value="CBX26952.1"/>
    <property type="molecule type" value="Genomic_DNA"/>
</dbReference>
<feature type="domain" description="Type I restriction modification DNA specificity" evidence="4">
    <location>
        <begin position="207"/>
        <end position="395"/>
    </location>
</feature>
<evidence type="ECO:0000256" key="3">
    <source>
        <dbReference type="ARBA" id="ARBA00023125"/>
    </source>
</evidence>
<evidence type="ECO:0000313" key="5">
    <source>
        <dbReference type="EMBL" id="CBX26952.1"/>
    </source>
</evidence>
<feature type="domain" description="Type I restriction modification DNA specificity" evidence="4">
    <location>
        <begin position="1"/>
        <end position="158"/>
    </location>
</feature>
<reference evidence="5" key="1">
    <citation type="journal article" date="2011" name="Environ. Microbiol.">
        <title>Genomic insights into the metabolic potential of the polycyclic aromatic hydrocarbon degrading sulfate-reducing Deltaproteobacterium N47.</title>
        <authorList>
            <person name="Bergmann F."/>
            <person name="Selesi D."/>
            <person name="Weinmaier T."/>
            <person name="Tischler P."/>
            <person name="Rattei T."/>
            <person name="Meckenstock R.U."/>
        </authorList>
    </citation>
    <scope>NUCLEOTIDE SEQUENCE</scope>
</reference>
<sequence>MSEWVIDQLHNLLDFQKGKKVETSEIQRSGYERYLGAASLVGGHDGYASTRFSVKANKDDVLMLWDGERSGLVGHNLTGVVSSTVTKLSPNNKIISSLLYYYLLQSFEWIQNRRTGTGVPHVPKDLMKILKLKYPKENKYQKKVALILETVDQAIEKTEALIYKYQQIKAGLMHDLFTRGVTADGKLRPLREQAPELYKETPIGWIPKEWDIVRASDICHPITKGTTPSTFINNANRIKSIPYIRVENLSFNGSLRFDMDSLFVSNIIHNSELARSKVFPGDILMNIVGPPLGKVSLITDEYEEWNTNQAVSIYRVLHQRYRLYLLYYLLSDFAQKWFYLRSKRTSGQVNLTLEMCSNLEMPLPKNEGELASISNILSQIFEKINIENNFRIKLKKQKSGLMNDLLTGKVQVTIDQEETTHV</sequence>
<name>E1Y8Q8_9BACT</name>
<proteinExistence type="inferred from homology"/>
<dbReference type="PANTHER" id="PTHR30408:SF12">
    <property type="entry name" value="TYPE I RESTRICTION ENZYME MJAVIII SPECIFICITY SUBUNIT"/>
    <property type="match status" value="1"/>
</dbReference>
<evidence type="ECO:0000256" key="1">
    <source>
        <dbReference type="ARBA" id="ARBA00010923"/>
    </source>
</evidence>